<evidence type="ECO:0000256" key="4">
    <source>
        <dbReference type="ARBA" id="ARBA00022968"/>
    </source>
</evidence>
<proteinExistence type="predicted"/>
<reference evidence="8 9" key="1">
    <citation type="journal article" date="2019" name="Nat. Med.">
        <title>A library of human gut bacterial isolates paired with longitudinal multiomics data enables mechanistic microbiome research.</title>
        <authorList>
            <person name="Poyet M."/>
            <person name="Groussin M."/>
            <person name="Gibbons S.M."/>
            <person name="Avila-Pacheco J."/>
            <person name="Jiang X."/>
            <person name="Kearney S.M."/>
            <person name="Perrotta A.R."/>
            <person name="Berdy B."/>
            <person name="Zhao S."/>
            <person name="Lieberman T.D."/>
            <person name="Swanson P.K."/>
            <person name="Smith M."/>
            <person name="Roesemann S."/>
            <person name="Alexander J.E."/>
            <person name="Rich S.A."/>
            <person name="Livny J."/>
            <person name="Vlamakis H."/>
            <person name="Clish C."/>
            <person name="Bullock K."/>
            <person name="Deik A."/>
            <person name="Scott J."/>
            <person name="Pierce K.A."/>
            <person name="Xavier R.J."/>
            <person name="Alm E.J."/>
        </authorList>
    </citation>
    <scope>NUCLEOTIDE SEQUENCE [LARGE SCALE GENOMIC DNA]</scope>
    <source>
        <strain evidence="8 9">BIOML-A14</strain>
    </source>
</reference>
<protein>
    <submittedName>
        <fullName evidence="8">Alpha-mannosidase</fullName>
    </submittedName>
</protein>
<keyword evidence="7" id="KW-0472">Membrane</keyword>
<name>A0A642C502_BACOV</name>
<sequence>MRKELVFVLLALFLCAGCNGNKKKMNGEHDLDAANITLDDHTISFYYNWYGNPSVDGEMKHWMHPIALAPGHSGDVGAISGLNDDIACNFYPELGTYSSNDPEIIRKHIRMHIKANVGVLSVTWWGESDYGNQSVSLLLDEAAKVGAKVCFHIEPFNGRSPQTVRENIQYIVDTYGDHPAFYRTHGKPLFFIYDSYLIKPAEWAKLFAAGGEISVRN</sequence>
<keyword evidence="5" id="KW-1133">Transmembrane helix</keyword>
<organism evidence="8 9">
    <name type="scientific">Bacteroides ovatus</name>
    <dbReference type="NCBI Taxonomy" id="28116"/>
    <lineage>
        <taxon>Bacteria</taxon>
        <taxon>Pseudomonadati</taxon>
        <taxon>Bacteroidota</taxon>
        <taxon>Bacteroidia</taxon>
        <taxon>Bacteroidales</taxon>
        <taxon>Bacteroidaceae</taxon>
        <taxon>Bacteroides</taxon>
    </lineage>
</organism>
<dbReference type="Proteomes" id="UP000435985">
    <property type="component" value="Unassembled WGS sequence"/>
</dbReference>
<evidence type="ECO:0000256" key="7">
    <source>
        <dbReference type="ARBA" id="ARBA00023136"/>
    </source>
</evidence>
<evidence type="ECO:0000313" key="8">
    <source>
        <dbReference type="EMBL" id="KAA4656763.1"/>
    </source>
</evidence>
<keyword evidence="2" id="KW-0812">Transmembrane</keyword>
<dbReference type="PANTHER" id="PTHR13572">
    <property type="entry name" value="ENDO-ALPHA-1,2-MANNOSIDASE"/>
    <property type="match status" value="1"/>
</dbReference>
<evidence type="ECO:0000256" key="5">
    <source>
        <dbReference type="ARBA" id="ARBA00022989"/>
    </source>
</evidence>
<evidence type="ECO:0000256" key="3">
    <source>
        <dbReference type="ARBA" id="ARBA00022801"/>
    </source>
</evidence>
<dbReference type="Gene3D" id="3.20.20.80">
    <property type="entry name" value="Glycosidases"/>
    <property type="match status" value="1"/>
</dbReference>
<evidence type="ECO:0000256" key="1">
    <source>
        <dbReference type="ARBA" id="ARBA00004323"/>
    </source>
</evidence>
<comment type="caution">
    <text evidence="8">The sequence shown here is derived from an EMBL/GenBank/DDBJ whole genome shotgun (WGS) entry which is preliminary data.</text>
</comment>
<gene>
    <name evidence="8" type="ORF">F3B98_29295</name>
</gene>
<feature type="non-terminal residue" evidence="8">
    <location>
        <position position="217"/>
    </location>
</feature>
<keyword evidence="4" id="KW-0735">Signal-anchor</keyword>
<keyword evidence="3" id="KW-0378">Hydrolase</keyword>
<dbReference type="EMBL" id="VWFO01000302">
    <property type="protein sequence ID" value="KAA4656763.1"/>
    <property type="molecule type" value="Genomic_DNA"/>
</dbReference>
<comment type="subcellular location">
    <subcellularLocation>
        <location evidence="1">Golgi apparatus membrane</location>
        <topology evidence="1">Single-pass type II membrane protein</topology>
    </subcellularLocation>
</comment>
<dbReference type="GO" id="GO:0004559">
    <property type="term" value="F:alpha-mannosidase activity"/>
    <property type="evidence" value="ECO:0007669"/>
    <property type="project" value="TreeGrafter"/>
</dbReference>
<evidence type="ECO:0000256" key="6">
    <source>
        <dbReference type="ARBA" id="ARBA00023034"/>
    </source>
</evidence>
<dbReference type="AlphaFoldDB" id="A0A642C502"/>
<keyword evidence="6" id="KW-0333">Golgi apparatus</keyword>
<dbReference type="Pfam" id="PF16317">
    <property type="entry name" value="Glyco_hydro_99"/>
    <property type="match status" value="1"/>
</dbReference>
<evidence type="ECO:0000313" key="9">
    <source>
        <dbReference type="Proteomes" id="UP000435985"/>
    </source>
</evidence>
<accession>A0A642C502</accession>
<dbReference type="InterPro" id="IPR026071">
    <property type="entry name" value="Glyco_Hydrolase_99"/>
</dbReference>
<dbReference type="PANTHER" id="PTHR13572:SF4">
    <property type="entry name" value="RE57134P"/>
    <property type="match status" value="1"/>
</dbReference>
<evidence type="ECO:0000256" key="2">
    <source>
        <dbReference type="ARBA" id="ARBA00022692"/>
    </source>
</evidence>